<comment type="caution">
    <text evidence="2">The sequence shown here is derived from an EMBL/GenBank/DDBJ whole genome shotgun (WGS) entry which is preliminary data.</text>
</comment>
<evidence type="ECO:0000313" key="3">
    <source>
        <dbReference type="Proteomes" id="UP000004367"/>
    </source>
</evidence>
<dbReference type="Gene3D" id="3.20.20.370">
    <property type="entry name" value="Glycoside hydrolase/deacetylase"/>
    <property type="match status" value="1"/>
</dbReference>
<gene>
    <name evidence="2" type="ORF">MOPEL_085_00090</name>
</gene>
<evidence type="ECO:0000259" key="1">
    <source>
        <dbReference type="PROSITE" id="PS51677"/>
    </source>
</evidence>
<dbReference type="Pfam" id="PF01522">
    <property type="entry name" value="Polysacc_deac_1"/>
    <property type="match status" value="1"/>
</dbReference>
<dbReference type="GO" id="GO:0016810">
    <property type="term" value="F:hydrolase activity, acting on carbon-nitrogen (but not peptide) bonds"/>
    <property type="evidence" value="ECO:0007669"/>
    <property type="project" value="InterPro"/>
</dbReference>
<dbReference type="Proteomes" id="UP000004367">
    <property type="component" value="Unassembled WGS sequence"/>
</dbReference>
<accession>H5UT65</accession>
<evidence type="ECO:0000313" key="2">
    <source>
        <dbReference type="EMBL" id="GAB48923.1"/>
    </source>
</evidence>
<keyword evidence="2" id="KW-0378">Hydrolase</keyword>
<organism evidence="2 3">
    <name type="scientific">Mobilicoccus pelagius NBRC 104925</name>
    <dbReference type="NCBI Taxonomy" id="1089455"/>
    <lineage>
        <taxon>Bacteria</taxon>
        <taxon>Bacillati</taxon>
        <taxon>Actinomycetota</taxon>
        <taxon>Actinomycetes</taxon>
        <taxon>Micrococcales</taxon>
        <taxon>Dermatophilaceae</taxon>
        <taxon>Mobilicoccus</taxon>
    </lineage>
</organism>
<name>H5UT65_9MICO</name>
<dbReference type="eggNOG" id="COG0726">
    <property type="taxonomic scope" value="Bacteria"/>
</dbReference>
<proteinExistence type="predicted"/>
<dbReference type="GO" id="GO:0005975">
    <property type="term" value="P:carbohydrate metabolic process"/>
    <property type="evidence" value="ECO:0007669"/>
    <property type="project" value="InterPro"/>
</dbReference>
<dbReference type="SUPFAM" id="SSF88713">
    <property type="entry name" value="Glycoside hydrolase/deacetylase"/>
    <property type="match status" value="1"/>
</dbReference>
<dbReference type="PANTHER" id="PTHR10587">
    <property type="entry name" value="GLYCOSYL TRANSFERASE-RELATED"/>
    <property type="match status" value="1"/>
</dbReference>
<dbReference type="PANTHER" id="PTHR10587:SF137">
    <property type="entry name" value="4-DEOXY-4-FORMAMIDO-L-ARABINOSE-PHOSPHOUNDECAPRENOL DEFORMYLASE ARND-RELATED"/>
    <property type="match status" value="1"/>
</dbReference>
<dbReference type="AlphaFoldDB" id="H5UT65"/>
<dbReference type="PROSITE" id="PS51677">
    <property type="entry name" value="NODB"/>
    <property type="match status" value="1"/>
</dbReference>
<protein>
    <submittedName>
        <fullName evidence="2">Putative hydrolase</fullName>
    </submittedName>
</protein>
<keyword evidence="3" id="KW-1185">Reference proteome</keyword>
<feature type="domain" description="NodB homology" evidence="1">
    <location>
        <begin position="4"/>
        <end position="182"/>
    </location>
</feature>
<dbReference type="InterPro" id="IPR050248">
    <property type="entry name" value="Polysacc_deacetylase_ArnD"/>
</dbReference>
<dbReference type="STRING" id="1089455.MOPEL_085_00090"/>
<dbReference type="InterPro" id="IPR011330">
    <property type="entry name" value="Glyco_hydro/deAcase_b/a-brl"/>
</dbReference>
<dbReference type="EMBL" id="BAFE01000063">
    <property type="protein sequence ID" value="GAB48923.1"/>
    <property type="molecule type" value="Genomic_DNA"/>
</dbReference>
<reference evidence="2 3" key="1">
    <citation type="submission" date="2012-02" db="EMBL/GenBank/DDBJ databases">
        <title>Whole genome shotgun sequence of Mobilicoccus pelagius NBRC 104925.</title>
        <authorList>
            <person name="Yoshida Y."/>
            <person name="Hosoyama A."/>
            <person name="Tsuchikane K."/>
            <person name="Katsumata H."/>
            <person name="Yamazaki S."/>
            <person name="Fujita N."/>
        </authorList>
    </citation>
    <scope>NUCLEOTIDE SEQUENCE [LARGE SCALE GENOMIC DNA]</scope>
    <source>
        <strain evidence="2 3">NBRC 104925</strain>
    </source>
</reference>
<sequence length="188" mass="20047">MPGKVAYLTFDDGPTAAYTPQVLEILRRHRAEATFFMIGQQATAHPDLVKRVRAEGHAIGNHTWSHPNLATSSAGAVTDELRRANQGIGGRVRCLRPPYGATNGRITSLARGQGLTPVLWNVDSRDWTRPGVATITTNALAAPAGGGAPTILFHDGGGTRTQTVAALPGVLDSLARRGYRFDTLPVCR</sequence>
<dbReference type="InterPro" id="IPR002509">
    <property type="entry name" value="NODB_dom"/>
</dbReference>
<dbReference type="CDD" id="cd10917">
    <property type="entry name" value="CE4_NodB_like_6s_7s"/>
    <property type="match status" value="1"/>
</dbReference>